<evidence type="ECO:0000256" key="2">
    <source>
        <dbReference type="ARBA" id="ARBA00012224"/>
    </source>
</evidence>
<evidence type="ECO:0000259" key="6">
    <source>
        <dbReference type="Pfam" id="PF00155"/>
    </source>
</evidence>
<evidence type="ECO:0000256" key="4">
    <source>
        <dbReference type="ARBA" id="ARBA00023239"/>
    </source>
</evidence>
<keyword evidence="3" id="KW-0663">Pyridoxal phosphate</keyword>
<dbReference type="CDD" id="cd00609">
    <property type="entry name" value="AAT_like"/>
    <property type="match status" value="1"/>
</dbReference>
<dbReference type="Pfam" id="PF00155">
    <property type="entry name" value="Aminotran_1_2"/>
    <property type="match status" value="1"/>
</dbReference>
<dbReference type="GO" id="GO:0008483">
    <property type="term" value="F:transaminase activity"/>
    <property type="evidence" value="ECO:0007669"/>
    <property type="project" value="UniProtKB-KW"/>
</dbReference>
<proteinExistence type="inferred from homology"/>
<comment type="caution">
    <text evidence="7">The sequence shown here is derived from an EMBL/GenBank/DDBJ whole genome shotgun (WGS) entry which is preliminary data.</text>
</comment>
<dbReference type="GO" id="GO:0047804">
    <property type="term" value="F:cysteine-S-conjugate beta-lyase activity"/>
    <property type="evidence" value="ECO:0007669"/>
    <property type="project" value="UniProtKB-EC"/>
</dbReference>
<evidence type="ECO:0000256" key="3">
    <source>
        <dbReference type="ARBA" id="ARBA00022898"/>
    </source>
</evidence>
<dbReference type="Gene3D" id="3.90.1150.10">
    <property type="entry name" value="Aspartate Aminotransferase, domain 1"/>
    <property type="match status" value="1"/>
</dbReference>
<dbReference type="PATRIC" id="fig|1423810.4.peg.1110"/>
<reference evidence="7 8" key="1">
    <citation type="journal article" date="2015" name="Genome Announc.">
        <title>Expanding the biotechnology potential of lactobacilli through comparative genomics of 213 strains and associated genera.</title>
        <authorList>
            <person name="Sun Z."/>
            <person name="Harris H.M."/>
            <person name="McCann A."/>
            <person name="Guo C."/>
            <person name="Argimon S."/>
            <person name="Zhang W."/>
            <person name="Yang X."/>
            <person name="Jeffery I.B."/>
            <person name="Cooney J.C."/>
            <person name="Kagawa T.F."/>
            <person name="Liu W."/>
            <person name="Song Y."/>
            <person name="Salvetti E."/>
            <person name="Wrobel A."/>
            <person name="Rasinkangas P."/>
            <person name="Parkhill J."/>
            <person name="Rea M.C."/>
            <person name="O'Sullivan O."/>
            <person name="Ritari J."/>
            <person name="Douillard F.P."/>
            <person name="Paul Ross R."/>
            <person name="Yang R."/>
            <person name="Briner A.E."/>
            <person name="Felis G.E."/>
            <person name="de Vos W.M."/>
            <person name="Barrangou R."/>
            <person name="Klaenhammer T.R."/>
            <person name="Caufield P.W."/>
            <person name="Cui Y."/>
            <person name="Zhang H."/>
            <person name="O'Toole P.W."/>
        </authorList>
    </citation>
    <scope>NUCLEOTIDE SEQUENCE [LARGE SCALE GENOMIC DNA]</scope>
    <source>
        <strain evidence="7 8">DSM 22698</strain>
    </source>
</reference>
<dbReference type="EC" id="4.4.1.13" evidence="2"/>
<dbReference type="STRING" id="1423810.FD19_GL001081"/>
<protein>
    <recommendedName>
        <fullName evidence="2">cysteine-S-conjugate beta-lyase</fullName>
        <ecNumber evidence="2">4.4.1.13</ecNumber>
    </recommendedName>
</protein>
<dbReference type="OrthoDB" id="9802872at2"/>
<dbReference type="InterPro" id="IPR015421">
    <property type="entry name" value="PyrdxlP-dep_Trfase_major"/>
</dbReference>
<dbReference type="InterPro" id="IPR015422">
    <property type="entry name" value="PyrdxlP-dep_Trfase_small"/>
</dbReference>
<keyword evidence="4" id="KW-0456">Lyase</keyword>
<dbReference type="InterPro" id="IPR015424">
    <property type="entry name" value="PyrdxlP-dep_Trfase"/>
</dbReference>
<dbReference type="GO" id="GO:0030170">
    <property type="term" value="F:pyridoxal phosphate binding"/>
    <property type="evidence" value="ECO:0007669"/>
    <property type="project" value="InterPro"/>
</dbReference>
<dbReference type="NCBIfam" id="TIGR04350">
    <property type="entry name" value="C_S_lyase_PatB"/>
    <property type="match status" value="1"/>
</dbReference>
<feature type="domain" description="Aminotransferase class I/classII large" evidence="6">
    <location>
        <begin position="31"/>
        <end position="377"/>
    </location>
</feature>
<organism evidence="7 8">
    <name type="scientific">Lacticaseibacillus thailandensis DSM 22698 = JCM 13996</name>
    <dbReference type="NCBI Taxonomy" id="1423810"/>
    <lineage>
        <taxon>Bacteria</taxon>
        <taxon>Bacillati</taxon>
        <taxon>Bacillota</taxon>
        <taxon>Bacilli</taxon>
        <taxon>Lactobacillales</taxon>
        <taxon>Lactobacillaceae</taxon>
        <taxon>Lacticaseibacillus</taxon>
    </lineage>
</organism>
<comment type="cofactor">
    <cofactor evidence="1">
        <name>pyridoxal 5'-phosphate</name>
        <dbReference type="ChEBI" id="CHEBI:597326"/>
    </cofactor>
</comment>
<evidence type="ECO:0000256" key="1">
    <source>
        <dbReference type="ARBA" id="ARBA00001933"/>
    </source>
</evidence>
<dbReference type="Gene3D" id="3.40.640.10">
    <property type="entry name" value="Type I PLP-dependent aspartate aminotransferase-like (Major domain)"/>
    <property type="match status" value="1"/>
</dbReference>
<accession>A0A0R2C728</accession>
<dbReference type="PANTHER" id="PTHR43525:SF1">
    <property type="entry name" value="PROTEIN MALY"/>
    <property type="match status" value="1"/>
</dbReference>
<keyword evidence="8" id="KW-1185">Reference proteome</keyword>
<evidence type="ECO:0000313" key="8">
    <source>
        <dbReference type="Proteomes" id="UP000051789"/>
    </source>
</evidence>
<dbReference type="InterPro" id="IPR027619">
    <property type="entry name" value="C-S_lyase_PatB-like"/>
</dbReference>
<dbReference type="RefSeq" id="WP_054749782.1">
    <property type="nucleotide sequence ID" value="NZ_AYZK01000002.1"/>
</dbReference>
<dbReference type="EMBL" id="AYZK01000002">
    <property type="protein sequence ID" value="KRM87569.1"/>
    <property type="molecule type" value="Genomic_DNA"/>
</dbReference>
<sequence>MYDFTHAPDRRGTDSVKWDVQPGELPMWIADMDFATAPEIVAAMQQKLTLGAFGYEEPHADYFHAVADWYATEHGVPPDPAWMIFTTGVLPALSAIVRRMSHVGDSVLVQTPVYNIFYNSIENSGRHVLTNELRYVHQQYEVDFDQLERQLALPLTTMMILCNPHNPVGKVWTRAELTRVATLCRQYHVVLVSDEIHGDLVWRGPDYTPIFALPIPLIQQTIALVSPSKTFNVAALHAATVIVPNDHLRAQVSRGLNTDEVAEPNLLAIPGTIAAYTQGHAWLAALRQQLAANFAQARDFITHHIPAVHVVASTATYLMWLNVGAVTDDAAALAASIRQETGLIVSPGTIYHGNGNRFLRLNYACPPAMLQDGLQRLDRGITHYLQTRQD</sequence>
<dbReference type="InterPro" id="IPR004839">
    <property type="entry name" value="Aminotransferase_I/II_large"/>
</dbReference>
<gene>
    <name evidence="7" type="ORF">FD19_GL001081</name>
</gene>
<dbReference type="InterPro" id="IPR051798">
    <property type="entry name" value="Class-II_PLP-Dep_Aminotrans"/>
</dbReference>
<name>A0A0R2C728_9LACO</name>
<evidence type="ECO:0000256" key="5">
    <source>
        <dbReference type="ARBA" id="ARBA00037974"/>
    </source>
</evidence>
<dbReference type="PANTHER" id="PTHR43525">
    <property type="entry name" value="PROTEIN MALY"/>
    <property type="match status" value="1"/>
</dbReference>
<keyword evidence="7" id="KW-0032">Aminotransferase</keyword>
<keyword evidence="7" id="KW-0808">Transferase</keyword>
<dbReference type="AlphaFoldDB" id="A0A0R2C728"/>
<dbReference type="Proteomes" id="UP000051789">
    <property type="component" value="Unassembled WGS sequence"/>
</dbReference>
<comment type="similarity">
    <text evidence="5">Belongs to the class-II pyridoxal-phosphate-dependent aminotransferase family. MalY/PatB cystathionine beta-lyase subfamily.</text>
</comment>
<evidence type="ECO:0000313" key="7">
    <source>
        <dbReference type="EMBL" id="KRM87569.1"/>
    </source>
</evidence>
<dbReference type="SUPFAM" id="SSF53383">
    <property type="entry name" value="PLP-dependent transferases"/>
    <property type="match status" value="1"/>
</dbReference>